<evidence type="ECO:0000313" key="3">
    <source>
        <dbReference type="Proteomes" id="UP001054837"/>
    </source>
</evidence>
<reference evidence="2 3" key="1">
    <citation type="submission" date="2021-06" db="EMBL/GenBank/DDBJ databases">
        <title>Caerostris darwini draft genome.</title>
        <authorList>
            <person name="Kono N."/>
            <person name="Arakawa K."/>
        </authorList>
    </citation>
    <scope>NUCLEOTIDE SEQUENCE [LARGE SCALE GENOMIC DNA]</scope>
</reference>
<evidence type="ECO:0000256" key="1">
    <source>
        <dbReference type="SAM" id="MobiDB-lite"/>
    </source>
</evidence>
<comment type="caution">
    <text evidence="2">The sequence shown here is derived from an EMBL/GenBank/DDBJ whole genome shotgun (WGS) entry which is preliminary data.</text>
</comment>
<proteinExistence type="predicted"/>
<accession>A0AAV4WLN4</accession>
<dbReference type="Proteomes" id="UP001054837">
    <property type="component" value="Unassembled WGS sequence"/>
</dbReference>
<name>A0AAV4WLN4_9ARAC</name>
<sequence length="118" mass="13425">MLLVLWFVYVVNPKRYADGSLTTIITARVTQARLVGGKTPDLEEHHDPPDLKDPLRKSSRNSHSLCLRNFKPRKPISAERNNDSNKNARFHLQIATRSSDRQPIHYSETTSSTIINAC</sequence>
<evidence type="ECO:0000313" key="2">
    <source>
        <dbReference type="EMBL" id="GIY83722.1"/>
    </source>
</evidence>
<feature type="compositionally biased region" description="Basic and acidic residues" evidence="1">
    <location>
        <begin position="40"/>
        <end position="56"/>
    </location>
</feature>
<evidence type="ECO:0008006" key="4">
    <source>
        <dbReference type="Google" id="ProtNLM"/>
    </source>
</evidence>
<protein>
    <recommendedName>
        <fullName evidence="4">Secreted protein</fullName>
    </recommendedName>
</protein>
<dbReference type="EMBL" id="BPLQ01014850">
    <property type="protein sequence ID" value="GIY83722.1"/>
    <property type="molecule type" value="Genomic_DNA"/>
</dbReference>
<feature type="region of interest" description="Disordered" evidence="1">
    <location>
        <begin position="36"/>
        <end position="66"/>
    </location>
</feature>
<keyword evidence="3" id="KW-1185">Reference proteome</keyword>
<organism evidence="2 3">
    <name type="scientific">Caerostris darwini</name>
    <dbReference type="NCBI Taxonomy" id="1538125"/>
    <lineage>
        <taxon>Eukaryota</taxon>
        <taxon>Metazoa</taxon>
        <taxon>Ecdysozoa</taxon>
        <taxon>Arthropoda</taxon>
        <taxon>Chelicerata</taxon>
        <taxon>Arachnida</taxon>
        <taxon>Araneae</taxon>
        <taxon>Araneomorphae</taxon>
        <taxon>Entelegynae</taxon>
        <taxon>Araneoidea</taxon>
        <taxon>Araneidae</taxon>
        <taxon>Caerostris</taxon>
    </lineage>
</organism>
<gene>
    <name evidence="2" type="ORF">CDAR_171451</name>
</gene>
<dbReference type="AlphaFoldDB" id="A0AAV4WLN4"/>